<dbReference type="PANTHER" id="PTHR42811">
    <property type="entry name" value="SERINE ACETYLTRANSFERASE"/>
    <property type="match status" value="1"/>
</dbReference>
<dbReference type="SMART" id="SM00971">
    <property type="entry name" value="SATase_N"/>
    <property type="match status" value="1"/>
</dbReference>
<sequence length="471" mass="47726">MCLIQHAAAAFSNPPGSGEGAPAASIIDWNFPQDPTALGAAASDEYPGGREGAASGPGSLGADSAEEFERAVWGQIRAEASHDAAHEPVLSSFLYASILAHPSFERALAFVLSNRLANSVLLPTQLLEIFHDVLASEAGVKQAALADVEACYERDPACRGYSQALLYYKGYHALQTQRIAHALWNRGQQVMARLLHSRISEVLSIDIHPAAVLGRGILLDHGTGVVIGETAVIGDNVSIGQNVTLGGTGKEDGDRHPKISDDVLIGANVTVLGNIPVGQGAQVAAGSLVLKPVPPHTLVAGSPAKPVGKISGKPALGMIWNGRFNANNPDPDGEAAPSEKGDAASSSSNGNGTAPPAAVGPRAPVRVNGSGKGAGSGNGSSRVAVLAGGTGWAQAALVNGGAGGSGSDSDGKATPAAAAAPPLPPLPPPRPDITPAPLRGVHEGEVQATMDDATAARQWPAQGAEDPEFVI</sequence>
<name>A0A0D2N477_9CHLO</name>
<dbReference type="KEGG" id="mng:MNEG_7081"/>
<gene>
    <name evidence="9" type="ORF">MNEG_7081</name>
</gene>
<dbReference type="InterPro" id="IPR053376">
    <property type="entry name" value="Serine_acetyltransferase"/>
</dbReference>
<dbReference type="Gene3D" id="1.10.3130.10">
    <property type="entry name" value="serine acetyltransferase, domain 1"/>
    <property type="match status" value="1"/>
</dbReference>
<accession>A0A0D2N477</accession>
<proteinExistence type="inferred from homology"/>
<keyword evidence="10" id="KW-1185">Reference proteome</keyword>
<reference evidence="9 10" key="1">
    <citation type="journal article" date="2013" name="BMC Genomics">
        <title>Reconstruction of the lipid metabolism for the microalga Monoraphidium neglectum from its genome sequence reveals characteristics suitable for biofuel production.</title>
        <authorList>
            <person name="Bogen C."/>
            <person name="Al-Dilaimi A."/>
            <person name="Albersmeier A."/>
            <person name="Wichmann J."/>
            <person name="Grundmann M."/>
            <person name="Rupp O."/>
            <person name="Lauersen K.J."/>
            <person name="Blifernez-Klassen O."/>
            <person name="Kalinowski J."/>
            <person name="Goesmann A."/>
            <person name="Mussgnug J.H."/>
            <person name="Kruse O."/>
        </authorList>
    </citation>
    <scope>NUCLEOTIDE SEQUENCE [LARGE SCALE GENOMIC DNA]</scope>
    <source>
        <strain evidence="9 10">SAG 48.87</strain>
    </source>
</reference>
<dbReference type="RefSeq" id="XP_013899900.1">
    <property type="nucleotide sequence ID" value="XM_014044446.1"/>
</dbReference>
<keyword evidence="6 9" id="KW-0012">Acyltransferase</keyword>
<dbReference type="NCBIfam" id="TIGR01172">
    <property type="entry name" value="cysE"/>
    <property type="match status" value="1"/>
</dbReference>
<dbReference type="AlphaFoldDB" id="A0A0D2N477"/>
<dbReference type="Proteomes" id="UP000054498">
    <property type="component" value="Unassembled WGS sequence"/>
</dbReference>
<dbReference type="STRING" id="145388.A0A0D2N477"/>
<dbReference type="CDD" id="cd03354">
    <property type="entry name" value="LbH_SAT"/>
    <property type="match status" value="1"/>
</dbReference>
<dbReference type="SUPFAM" id="SSF51161">
    <property type="entry name" value="Trimeric LpxA-like enzymes"/>
    <property type="match status" value="1"/>
</dbReference>
<dbReference type="GO" id="GO:0006535">
    <property type="term" value="P:cysteine biosynthetic process from serine"/>
    <property type="evidence" value="ECO:0007669"/>
    <property type="project" value="InterPro"/>
</dbReference>
<protein>
    <recommendedName>
        <fullName evidence="3">serine O-acetyltransferase</fullName>
        <ecNumber evidence="3">2.3.1.30</ecNumber>
    </recommendedName>
</protein>
<feature type="compositionally biased region" description="Pro residues" evidence="7">
    <location>
        <begin position="421"/>
        <end position="434"/>
    </location>
</feature>
<evidence type="ECO:0000259" key="8">
    <source>
        <dbReference type="SMART" id="SM00971"/>
    </source>
</evidence>
<evidence type="ECO:0000256" key="3">
    <source>
        <dbReference type="ARBA" id="ARBA00013266"/>
    </source>
</evidence>
<evidence type="ECO:0000256" key="1">
    <source>
        <dbReference type="ARBA" id="ARBA00004876"/>
    </source>
</evidence>
<organism evidence="9 10">
    <name type="scientific">Monoraphidium neglectum</name>
    <dbReference type="NCBI Taxonomy" id="145388"/>
    <lineage>
        <taxon>Eukaryota</taxon>
        <taxon>Viridiplantae</taxon>
        <taxon>Chlorophyta</taxon>
        <taxon>core chlorophytes</taxon>
        <taxon>Chlorophyceae</taxon>
        <taxon>CS clade</taxon>
        <taxon>Sphaeropleales</taxon>
        <taxon>Selenastraceae</taxon>
        <taxon>Monoraphidium</taxon>
    </lineage>
</organism>
<feature type="region of interest" description="Disordered" evidence="7">
    <location>
        <begin position="321"/>
        <end position="380"/>
    </location>
</feature>
<feature type="compositionally biased region" description="Low complexity" evidence="7">
    <location>
        <begin position="343"/>
        <end position="369"/>
    </location>
</feature>
<feature type="region of interest" description="Disordered" evidence="7">
    <location>
        <begin position="38"/>
        <end position="62"/>
    </location>
</feature>
<evidence type="ECO:0000313" key="9">
    <source>
        <dbReference type="EMBL" id="KIZ00881.1"/>
    </source>
</evidence>
<keyword evidence="4" id="KW-0028">Amino-acid biosynthesis</keyword>
<dbReference type="GeneID" id="25739957"/>
<evidence type="ECO:0000256" key="2">
    <source>
        <dbReference type="ARBA" id="ARBA00007274"/>
    </source>
</evidence>
<dbReference type="InterPro" id="IPR042122">
    <property type="entry name" value="Ser_AcTrfase_N_sf"/>
</dbReference>
<evidence type="ECO:0000256" key="4">
    <source>
        <dbReference type="ARBA" id="ARBA00022605"/>
    </source>
</evidence>
<keyword evidence="5 9" id="KW-0808">Transferase</keyword>
<dbReference type="InterPro" id="IPR005881">
    <property type="entry name" value="Ser_O-AcTrfase"/>
</dbReference>
<dbReference type="Gene3D" id="2.160.10.10">
    <property type="entry name" value="Hexapeptide repeat proteins"/>
    <property type="match status" value="1"/>
</dbReference>
<evidence type="ECO:0000256" key="5">
    <source>
        <dbReference type="ARBA" id="ARBA00022679"/>
    </source>
</evidence>
<dbReference type="GO" id="GO:0005737">
    <property type="term" value="C:cytoplasm"/>
    <property type="evidence" value="ECO:0007669"/>
    <property type="project" value="InterPro"/>
</dbReference>
<dbReference type="GO" id="GO:0009001">
    <property type="term" value="F:serine O-acetyltransferase activity"/>
    <property type="evidence" value="ECO:0007669"/>
    <property type="project" value="UniProtKB-EC"/>
</dbReference>
<dbReference type="EC" id="2.3.1.30" evidence="3"/>
<dbReference type="NCBIfam" id="NF041874">
    <property type="entry name" value="EPS_EpsC"/>
    <property type="match status" value="1"/>
</dbReference>
<dbReference type="InterPro" id="IPR010493">
    <property type="entry name" value="Ser_AcTrfase_N"/>
</dbReference>
<dbReference type="Pfam" id="PF06426">
    <property type="entry name" value="SATase_N"/>
    <property type="match status" value="1"/>
</dbReference>
<dbReference type="InterPro" id="IPR045304">
    <property type="entry name" value="LbH_SAT"/>
</dbReference>
<feature type="region of interest" description="Disordered" evidence="7">
    <location>
        <begin position="401"/>
        <end position="446"/>
    </location>
</feature>
<feature type="domain" description="Serine acetyltransferase N-terminal" evidence="8">
    <location>
        <begin position="72"/>
        <end position="176"/>
    </location>
</feature>
<dbReference type="InterPro" id="IPR011004">
    <property type="entry name" value="Trimer_LpxA-like_sf"/>
</dbReference>
<dbReference type="OrthoDB" id="25818at2759"/>
<comment type="pathway">
    <text evidence="1">Amino-acid biosynthesis; L-cysteine biosynthesis; L-cysteine from L-serine: step 1/2.</text>
</comment>
<comment type="similarity">
    <text evidence="2">Belongs to the transferase hexapeptide repeat family.</text>
</comment>
<evidence type="ECO:0000256" key="7">
    <source>
        <dbReference type="SAM" id="MobiDB-lite"/>
    </source>
</evidence>
<dbReference type="FunFam" id="2.160.10.10:FF:000002">
    <property type="entry name" value="Serine acetyltransferase"/>
    <property type="match status" value="1"/>
</dbReference>
<dbReference type="PROSITE" id="PS00101">
    <property type="entry name" value="HEXAPEP_TRANSFERASES"/>
    <property type="match status" value="1"/>
</dbReference>
<dbReference type="InterPro" id="IPR018357">
    <property type="entry name" value="Hexapep_transf_CS"/>
</dbReference>
<dbReference type="EMBL" id="KK101440">
    <property type="protein sequence ID" value="KIZ00881.1"/>
    <property type="molecule type" value="Genomic_DNA"/>
</dbReference>
<evidence type="ECO:0000313" key="10">
    <source>
        <dbReference type="Proteomes" id="UP000054498"/>
    </source>
</evidence>
<evidence type="ECO:0000256" key="6">
    <source>
        <dbReference type="ARBA" id="ARBA00023315"/>
    </source>
</evidence>
<dbReference type="UniPathway" id="UPA00136">
    <property type="reaction ID" value="UER00199"/>
</dbReference>